<feature type="coiled-coil region" evidence="1">
    <location>
        <begin position="288"/>
        <end position="322"/>
    </location>
</feature>
<comment type="caution">
    <text evidence="2">The sequence shown here is derived from an EMBL/GenBank/DDBJ whole genome shotgun (WGS) entry which is preliminary data.</text>
</comment>
<dbReference type="AlphaFoldDB" id="A0A9P7GVS0"/>
<dbReference type="Proteomes" id="UP000717328">
    <property type="component" value="Unassembled WGS sequence"/>
</dbReference>
<evidence type="ECO:0000313" key="3">
    <source>
        <dbReference type="Proteomes" id="UP000717328"/>
    </source>
</evidence>
<evidence type="ECO:0000313" key="2">
    <source>
        <dbReference type="EMBL" id="KAG5653787.1"/>
    </source>
</evidence>
<organism evidence="2 3">
    <name type="scientific">Sphagnurus paluster</name>
    <dbReference type="NCBI Taxonomy" id="117069"/>
    <lineage>
        <taxon>Eukaryota</taxon>
        <taxon>Fungi</taxon>
        <taxon>Dikarya</taxon>
        <taxon>Basidiomycota</taxon>
        <taxon>Agaricomycotina</taxon>
        <taxon>Agaricomycetes</taxon>
        <taxon>Agaricomycetidae</taxon>
        <taxon>Agaricales</taxon>
        <taxon>Tricholomatineae</taxon>
        <taxon>Lyophyllaceae</taxon>
        <taxon>Sphagnurus</taxon>
    </lineage>
</organism>
<evidence type="ECO:0000256" key="1">
    <source>
        <dbReference type="SAM" id="Coils"/>
    </source>
</evidence>
<name>A0A9P7GVS0_9AGAR</name>
<reference evidence="2" key="1">
    <citation type="submission" date="2021-02" db="EMBL/GenBank/DDBJ databases">
        <authorList>
            <person name="Nieuwenhuis M."/>
            <person name="Van De Peppel L.J.J."/>
        </authorList>
    </citation>
    <scope>NUCLEOTIDE SEQUENCE</scope>
    <source>
        <strain evidence="2">D49</strain>
    </source>
</reference>
<dbReference type="OrthoDB" id="6017at2759"/>
<sequence>MDDEIYNVHDEFQPFGEPVSTLQEYNSNLRDQFVEIEVPQNEGSQREDVYSTTIKHLQFAVRLQIELEAAKADLARWKTLQLSEQYLRAVPATRRMLDEKRCEYTHKVLKIESKLKATIGILAGMPSFAEHLGTLSNEIDLEEIVGYSVELKRWIQSLNLRRLSAKAKAGAPSPDAHSDDPMCWTWEEINASLEALDELYAEIVENLYTNLDCFSSEEVDIDCMALVTETREKKERAQLLSEASRVAHLLGGASEIGQVLQALVGRANELTVLDNSEKENTARLREEVKEIESRRDEMRSCLARLEQSQREEDARIDELTKKFQELMALPQPRVAPPGELFLQVAGELITQTIKEIEEITKANLFNACTKNMDDRWKLISTKVQAVSNLMESILDRAGRREP</sequence>
<keyword evidence="3" id="KW-1185">Reference proteome</keyword>
<accession>A0A9P7GVS0</accession>
<proteinExistence type="predicted"/>
<dbReference type="EMBL" id="JABCKI010000033">
    <property type="protein sequence ID" value="KAG5653787.1"/>
    <property type="molecule type" value="Genomic_DNA"/>
</dbReference>
<reference evidence="2" key="2">
    <citation type="submission" date="2021-10" db="EMBL/GenBank/DDBJ databases">
        <title>Phylogenomics reveals ancestral predisposition of the termite-cultivated fungus Termitomyces towards a domesticated lifestyle.</title>
        <authorList>
            <person name="Auxier B."/>
            <person name="Grum-Grzhimaylo A."/>
            <person name="Cardenas M.E."/>
            <person name="Lodge J.D."/>
            <person name="Laessoe T."/>
            <person name="Pedersen O."/>
            <person name="Smith M.E."/>
            <person name="Kuyper T.W."/>
            <person name="Franco-Molano E.A."/>
            <person name="Baroni T.J."/>
            <person name="Aanen D.K."/>
        </authorList>
    </citation>
    <scope>NUCLEOTIDE SEQUENCE</scope>
    <source>
        <strain evidence="2">D49</strain>
    </source>
</reference>
<keyword evidence="1" id="KW-0175">Coiled coil</keyword>
<protein>
    <submittedName>
        <fullName evidence="2">Uncharacterized protein</fullName>
    </submittedName>
</protein>
<gene>
    <name evidence="2" type="ORF">H0H81_010457</name>
</gene>